<dbReference type="OrthoDB" id="503431at2"/>
<evidence type="ECO:0000313" key="4">
    <source>
        <dbReference type="Proteomes" id="UP000036503"/>
    </source>
</evidence>
<dbReference type="PANTHER" id="PTHR42880:SF1">
    <property type="entry name" value="ISOPROPYLMALATE_HOMOCITRATE_CITRAMALATE SYNTHASE FAMILY PROTEIN"/>
    <property type="match status" value="1"/>
</dbReference>
<evidence type="ECO:0000256" key="1">
    <source>
        <dbReference type="ARBA" id="ARBA00022679"/>
    </source>
</evidence>
<comment type="caution">
    <text evidence="3">The sequence shown here is derived from an EMBL/GenBank/DDBJ whole genome shotgun (WGS) entry which is preliminary data.</text>
</comment>
<accession>A0A0J6WWP5</accession>
<dbReference type="GO" id="GO:0016740">
    <property type="term" value="F:transferase activity"/>
    <property type="evidence" value="ECO:0007669"/>
    <property type="project" value="UniProtKB-KW"/>
</dbReference>
<organism evidence="3 4">
    <name type="scientific">Megasphaera cerevisiae DSM 20462</name>
    <dbReference type="NCBI Taxonomy" id="1122219"/>
    <lineage>
        <taxon>Bacteria</taxon>
        <taxon>Bacillati</taxon>
        <taxon>Bacillota</taxon>
        <taxon>Negativicutes</taxon>
        <taxon>Veillonellales</taxon>
        <taxon>Veillonellaceae</taxon>
        <taxon>Megasphaera</taxon>
    </lineage>
</organism>
<proteinExistence type="predicted"/>
<protein>
    <recommendedName>
        <fullName evidence="2">2-isopropylmalate synthase/homocitrate synthase post-catalytic domain-containing protein</fullName>
    </recommendedName>
</protein>
<evidence type="ECO:0000313" key="3">
    <source>
        <dbReference type="EMBL" id="KMO86633.1"/>
    </source>
</evidence>
<sequence length="277" mass="30875">MAFSIVDTTLTCLPLFGTEKEISSFVHLLVRLPLLSVEMEPALYEQMLQQPYFKGREKLCPCGKNRKRLREIVSFSGTELFHELEKKAAEYEELEPLDSLHMATAAAVEWFYAGGTHVVTAFAGAGGHACTEEVIMALGIAAELPQFQGPLPFLQDLAKQYERLSHQALSPVKPVLGKKIFTVESGIHVDGILKEAQLYELYPPDRVGLERHIVIGKFSGRRSIMLKLGELGIPISQTAAILPMAQQYSIQLGHSLTDQDFATLVERIKTHEEMLHC</sequence>
<dbReference type="Proteomes" id="UP000036503">
    <property type="component" value="Unassembled WGS sequence"/>
</dbReference>
<dbReference type="Gene3D" id="1.10.238.260">
    <property type="match status" value="1"/>
</dbReference>
<keyword evidence="4" id="KW-1185">Reference proteome</keyword>
<dbReference type="InParanoid" id="A0A0J6WWP5"/>
<evidence type="ECO:0000259" key="2">
    <source>
        <dbReference type="Pfam" id="PF22617"/>
    </source>
</evidence>
<gene>
    <name evidence="3" type="ORF">AB840_06865</name>
</gene>
<dbReference type="PATRIC" id="fig|1122219.3.peg.884"/>
<dbReference type="Pfam" id="PF22617">
    <property type="entry name" value="HCS_D2"/>
    <property type="match status" value="1"/>
</dbReference>
<name>A0A0J6WWP5_9FIRM</name>
<feature type="domain" description="2-isopropylmalate synthase/homocitrate synthase post-catalytic" evidence="2">
    <location>
        <begin position="175"/>
        <end position="238"/>
    </location>
</feature>
<dbReference type="EMBL" id="LEKT01000018">
    <property type="protein sequence ID" value="KMO86633.1"/>
    <property type="molecule type" value="Genomic_DNA"/>
</dbReference>
<dbReference type="STRING" id="39029.BSR42_09795"/>
<dbReference type="AlphaFoldDB" id="A0A0J6WWP5"/>
<keyword evidence="1" id="KW-0808">Transferase</keyword>
<dbReference type="InterPro" id="IPR054691">
    <property type="entry name" value="LeuA/HCS_post-cat"/>
</dbReference>
<dbReference type="PANTHER" id="PTHR42880">
    <property type="entry name" value="HOMOCITRATE SYNTHASE"/>
    <property type="match status" value="1"/>
</dbReference>
<reference evidence="3 4" key="1">
    <citation type="submission" date="2015-06" db="EMBL/GenBank/DDBJ databases">
        <title>Draft genome sequence of beer spoilage bacterium Megasphaera cerevisiae type strain 20462.</title>
        <authorList>
            <person name="Kutumbaka K."/>
            <person name="Pasmowitz J."/>
            <person name="Mategko J."/>
            <person name="Reyes D."/>
            <person name="Friedrich A."/>
            <person name="Han S."/>
            <person name="Martens-Habbena W."/>
            <person name="Neal-McKinney J."/>
            <person name="Janagama H.K."/>
            <person name="Nadala C."/>
            <person name="Samadpour M."/>
        </authorList>
    </citation>
    <scope>NUCLEOTIDE SEQUENCE [LARGE SCALE GENOMIC DNA]</scope>
    <source>
        <strain evidence="3 4">DSM 20462</strain>
    </source>
</reference>
<dbReference type="RefSeq" id="WP_048514097.1">
    <property type="nucleotide sequence ID" value="NZ_LEKT01000018.1"/>
</dbReference>